<dbReference type="InterPro" id="IPR011047">
    <property type="entry name" value="Quinoprotein_ADH-like_sf"/>
</dbReference>
<feature type="repeat" description="WD" evidence="3">
    <location>
        <begin position="1026"/>
        <end position="1068"/>
    </location>
</feature>
<keyword evidence="2" id="KW-0677">Repeat</keyword>
<evidence type="ECO:0000256" key="2">
    <source>
        <dbReference type="ARBA" id="ARBA00022737"/>
    </source>
</evidence>
<dbReference type="CDD" id="cd00200">
    <property type="entry name" value="WD40"/>
    <property type="match status" value="2"/>
</dbReference>
<dbReference type="InterPro" id="IPR020472">
    <property type="entry name" value="WD40_PAC1"/>
</dbReference>
<dbReference type="Proteomes" id="UP000217199">
    <property type="component" value="Unassembled WGS sequence"/>
</dbReference>
<evidence type="ECO:0000313" key="5">
    <source>
        <dbReference type="EMBL" id="PAV14635.1"/>
    </source>
</evidence>
<reference evidence="5 6" key="1">
    <citation type="journal article" date="2017" name="Mol. Ecol.">
        <title>Comparative and population genomic landscape of Phellinus noxius: A hypervariable fungus causing root rot in trees.</title>
        <authorList>
            <person name="Chung C.L."/>
            <person name="Lee T.J."/>
            <person name="Akiba M."/>
            <person name="Lee H.H."/>
            <person name="Kuo T.H."/>
            <person name="Liu D."/>
            <person name="Ke H.M."/>
            <person name="Yokoi T."/>
            <person name="Roa M.B."/>
            <person name="Lu M.J."/>
            <person name="Chang Y.Y."/>
            <person name="Ann P.J."/>
            <person name="Tsai J.N."/>
            <person name="Chen C.Y."/>
            <person name="Tzean S.S."/>
            <person name="Ota Y."/>
            <person name="Hattori T."/>
            <person name="Sahashi N."/>
            <person name="Liou R.F."/>
            <person name="Kikuchi T."/>
            <person name="Tsai I.J."/>
        </authorList>
    </citation>
    <scope>NUCLEOTIDE SEQUENCE [LARGE SCALE GENOMIC DNA]</scope>
    <source>
        <strain evidence="5 6">FFPRI411160</strain>
    </source>
</reference>
<dbReference type="EMBL" id="NBII01000012">
    <property type="protein sequence ID" value="PAV14635.1"/>
    <property type="molecule type" value="Genomic_DNA"/>
</dbReference>
<feature type="repeat" description="WD" evidence="3">
    <location>
        <begin position="943"/>
        <end position="984"/>
    </location>
</feature>
<feature type="repeat" description="WD" evidence="3">
    <location>
        <begin position="1155"/>
        <end position="1196"/>
    </location>
</feature>
<keyword evidence="6" id="KW-1185">Reference proteome</keyword>
<dbReference type="InterPro" id="IPR036322">
    <property type="entry name" value="WD40_repeat_dom_sf"/>
</dbReference>
<name>A0A286U4Y7_9AGAM</name>
<feature type="repeat" description="WD" evidence="3">
    <location>
        <begin position="1070"/>
        <end position="1111"/>
    </location>
</feature>
<feature type="repeat" description="WD" evidence="3">
    <location>
        <begin position="804"/>
        <end position="845"/>
    </location>
</feature>
<dbReference type="SUPFAM" id="SSF52540">
    <property type="entry name" value="P-loop containing nucleoside triphosphate hydrolases"/>
    <property type="match status" value="1"/>
</dbReference>
<evidence type="ECO:0000259" key="4">
    <source>
        <dbReference type="PROSITE" id="PS50837"/>
    </source>
</evidence>
<dbReference type="PANTHER" id="PTHR19848:SF8">
    <property type="entry name" value="F-BOX AND WD REPEAT DOMAIN CONTAINING 7"/>
    <property type="match status" value="1"/>
</dbReference>
<dbReference type="Pfam" id="PF00400">
    <property type="entry name" value="WD40"/>
    <property type="match status" value="10"/>
</dbReference>
<dbReference type="PROSITE" id="PS00678">
    <property type="entry name" value="WD_REPEATS_1"/>
    <property type="match status" value="4"/>
</dbReference>
<dbReference type="InterPro" id="IPR056884">
    <property type="entry name" value="NPHP3-like_N"/>
</dbReference>
<dbReference type="SMART" id="SM00320">
    <property type="entry name" value="WD40"/>
    <property type="match status" value="14"/>
</dbReference>
<dbReference type="InterPro" id="IPR015943">
    <property type="entry name" value="WD40/YVTN_repeat-like_dom_sf"/>
</dbReference>
<evidence type="ECO:0000313" key="6">
    <source>
        <dbReference type="Proteomes" id="UP000217199"/>
    </source>
</evidence>
<dbReference type="InterPro" id="IPR001680">
    <property type="entry name" value="WD40_rpt"/>
</dbReference>
<dbReference type="PANTHER" id="PTHR19848">
    <property type="entry name" value="WD40 REPEAT PROTEIN"/>
    <property type="match status" value="1"/>
</dbReference>
<dbReference type="STRING" id="2282107.A0A286U4Y7"/>
<dbReference type="SUPFAM" id="SSF50998">
    <property type="entry name" value="Quinoprotein alcohol dehydrogenase-like"/>
    <property type="match status" value="1"/>
</dbReference>
<dbReference type="PROSITE" id="PS50294">
    <property type="entry name" value="WD_REPEATS_REGION"/>
    <property type="match status" value="7"/>
</dbReference>
<dbReference type="InParanoid" id="A0A286U4Y7"/>
<gene>
    <name evidence="5" type="ORF">PNOK_0971300</name>
</gene>
<dbReference type="InterPro" id="IPR019775">
    <property type="entry name" value="WD40_repeat_CS"/>
</dbReference>
<dbReference type="InterPro" id="IPR007111">
    <property type="entry name" value="NACHT_NTPase"/>
</dbReference>
<comment type="caution">
    <text evidence="5">The sequence shown here is derived from an EMBL/GenBank/DDBJ whole genome shotgun (WGS) entry which is preliminary data.</text>
</comment>
<feature type="domain" description="NACHT" evidence="4">
    <location>
        <begin position="95"/>
        <end position="239"/>
    </location>
</feature>
<dbReference type="PROSITE" id="PS50082">
    <property type="entry name" value="WD_REPEATS_2"/>
    <property type="match status" value="11"/>
</dbReference>
<dbReference type="PROSITE" id="PS50837">
    <property type="entry name" value="NACHT"/>
    <property type="match status" value="1"/>
</dbReference>
<dbReference type="InterPro" id="IPR027417">
    <property type="entry name" value="P-loop_NTPase"/>
</dbReference>
<protein>
    <submittedName>
        <fullName evidence="5">WD40 domain containing protein</fullName>
    </submittedName>
</protein>
<proteinExistence type="predicted"/>
<feature type="repeat" description="WD" evidence="3">
    <location>
        <begin position="671"/>
        <end position="704"/>
    </location>
</feature>
<evidence type="ECO:0000256" key="1">
    <source>
        <dbReference type="ARBA" id="ARBA00022574"/>
    </source>
</evidence>
<dbReference type="Gene3D" id="2.130.10.10">
    <property type="entry name" value="YVTN repeat-like/Quinoprotein amine dehydrogenase"/>
    <property type="match status" value="5"/>
</dbReference>
<feature type="repeat" description="WD" evidence="3">
    <location>
        <begin position="1112"/>
        <end position="1153"/>
    </location>
</feature>
<feature type="repeat" description="WD" evidence="3">
    <location>
        <begin position="730"/>
        <end position="759"/>
    </location>
</feature>
<sequence length="1289" mass="144160">MSFNQSGYSPSATFGTYNDITGTQTITTFQGPVNVQNNISINKDSDVHRALKRELRDILNPSNFSGDDRSQCLENTRRQTLPSIYEWANAKGYPNVFLLVGAAGTGKSTIATTVAMKYQEIGQLGCHMFFIRGRSDPGNVLQTIAYSLAIYNQNIAESLVEKLRNSGDIGPSDLKTKFKILLQHPLSAVAPNVGSPVLIVLDALDECGTQEARLGLIRVLRDGLPSLPSNFRFIITSRPEKDILAFTSLQHSKIKILELDHRIDENRLDVFTYMKHELEELRSLGTLRIPQGWPWDEGIRSLSNTADGLFIWASTAIKFISEKQLNQFISLVNLCKDGKTLDLNELYGTILENAFRWDEVKETFVGVLSFVLFSKSPLSDEDINGILGIDTAPDVLISLRSLVVYEPGNPITIHHASFYDYLVSCEEKPWHIDARVESLNIASRCFERMEDLLRYNICNIQSGYVLNSDIPDIDNRVTQCIPSFLKYICCNWALHLRDVLYSQKLCSQLRSFVYNQLLFWFEALSLTNTFNDHIGPVLIFAIEWVGNNDPELSSFLRDAYRQASTYSEPISKSVLQIYTSLLPLMKEHSPMSIHYAKYASTGFRVEYVGEKPHNDCIKAIQVEREWGRRRVLLPVDFLLFSPDGTRVLSNSEQGVFMWEATSGKLVADLLAGDNETGALSAAYLPNGRYIIAANRDCTIRKWDVLTSCLVWERVMDEREIDSTRMVSAVFSPDRKFVVFGNNRGTILVWDVETGERNGRPLKEHTESISCLSFSSDGRYLASGSEDAAITIWSMDRREMKSGQLKIHTERVTMVDFSPSRNNIVSCSWDGTICVSDVSKGELLRKIICVSRVETVACSPNGLLILAGGYKWMNMWNVADDTDTSSAFQVDGSIRGVSFSPDSNRFVSVSDWVIRTKVGSGSPFIEGKIQIWDASRSMERIEASFKEQGAIKSISLSPGCEFIASGADDGSIYLWNVLNSELVKTFKVGNRVNSVVFSPFNERLIAFGSHDGIVRVWDVINDELILIGNHKGPVRSVAFLPSDGKYIASGSEDNTIRIWNTERRELAVGPLTGHTFYVLGVACSPDGKRLASGSADKTIRIWNSETGQLLSTLNGHFDCINSIGYSSDGLRIVSGSDDNMIIVWDAQNGQIVYGPITGHRDWVSSVCFSSDGRRFLSGSLDNTARVWDALTGQLLFPPFSGHTRSLNSVCFFPGGNRFATGSKDGTIRIWTLGEIPNDTGWETRDDNWVVDESGKKLMWIPTNLRRYLCGHRNISLLNRSFCLKLHFGTK</sequence>
<dbReference type="Pfam" id="PF24883">
    <property type="entry name" value="NPHP3_N"/>
    <property type="match status" value="1"/>
</dbReference>
<organism evidence="5 6">
    <name type="scientific">Pyrrhoderma noxium</name>
    <dbReference type="NCBI Taxonomy" id="2282107"/>
    <lineage>
        <taxon>Eukaryota</taxon>
        <taxon>Fungi</taxon>
        <taxon>Dikarya</taxon>
        <taxon>Basidiomycota</taxon>
        <taxon>Agaricomycotina</taxon>
        <taxon>Agaricomycetes</taxon>
        <taxon>Hymenochaetales</taxon>
        <taxon>Hymenochaetaceae</taxon>
        <taxon>Pyrrhoderma</taxon>
    </lineage>
</organism>
<dbReference type="PRINTS" id="PR00320">
    <property type="entry name" value="GPROTEINBRPT"/>
</dbReference>
<feature type="repeat" description="WD" evidence="3">
    <location>
        <begin position="991"/>
        <end position="1026"/>
    </location>
</feature>
<feature type="repeat" description="WD" evidence="3">
    <location>
        <begin position="761"/>
        <end position="802"/>
    </location>
</feature>
<dbReference type="Gene3D" id="3.40.50.300">
    <property type="entry name" value="P-loop containing nucleotide triphosphate hydrolases"/>
    <property type="match status" value="1"/>
</dbReference>
<keyword evidence="1 3" id="KW-0853">WD repeat</keyword>
<dbReference type="OrthoDB" id="2658414at2759"/>
<evidence type="ECO:0000256" key="3">
    <source>
        <dbReference type="PROSITE-ProRule" id="PRU00221"/>
    </source>
</evidence>
<feature type="repeat" description="WD" evidence="3">
    <location>
        <begin position="1198"/>
        <end position="1231"/>
    </location>
</feature>
<accession>A0A286U4Y7</accession>
<dbReference type="SUPFAM" id="SSF50978">
    <property type="entry name" value="WD40 repeat-like"/>
    <property type="match status" value="1"/>
</dbReference>